<evidence type="ECO:0000313" key="3">
    <source>
        <dbReference type="Proteomes" id="UP000054047"/>
    </source>
</evidence>
<gene>
    <name evidence="2" type="ORF">ANCDUO_11529</name>
</gene>
<accession>A0A0C2D7W7</accession>
<sequence>MSSLPQPDARGRLFGKVRELWPRPQLPPLPQQKTPVDCETSPQTLDPIHSRRRRLHRSCFLSTIHQQAALHNCHQRAAFHEPTTSRLRQHPFRRAAASSTSHGQSHPTSRTNPTGCRQSLVHILLLCMRFFVPSRREYHRADDAPRDLIHIKGPRRRGPPFGRHPY</sequence>
<feature type="compositionally biased region" description="Polar residues" evidence="1">
    <location>
        <begin position="97"/>
        <end position="115"/>
    </location>
</feature>
<dbReference type="Proteomes" id="UP000054047">
    <property type="component" value="Unassembled WGS sequence"/>
</dbReference>
<name>A0A0C2D7W7_9BILA</name>
<feature type="region of interest" description="Disordered" evidence="1">
    <location>
        <begin position="93"/>
        <end position="115"/>
    </location>
</feature>
<dbReference type="AlphaFoldDB" id="A0A0C2D7W7"/>
<protein>
    <submittedName>
        <fullName evidence="2">Uncharacterized protein</fullName>
    </submittedName>
</protein>
<proteinExistence type="predicted"/>
<reference evidence="2 3" key="1">
    <citation type="submission" date="2013-12" db="EMBL/GenBank/DDBJ databases">
        <title>Draft genome of the parsitic nematode Ancylostoma duodenale.</title>
        <authorList>
            <person name="Mitreva M."/>
        </authorList>
    </citation>
    <scope>NUCLEOTIDE SEQUENCE [LARGE SCALE GENOMIC DNA]</scope>
    <source>
        <strain evidence="2 3">Zhejiang</strain>
    </source>
</reference>
<keyword evidence="3" id="KW-1185">Reference proteome</keyword>
<feature type="region of interest" description="Disordered" evidence="1">
    <location>
        <begin position="22"/>
        <end position="45"/>
    </location>
</feature>
<organism evidence="2 3">
    <name type="scientific">Ancylostoma duodenale</name>
    <dbReference type="NCBI Taxonomy" id="51022"/>
    <lineage>
        <taxon>Eukaryota</taxon>
        <taxon>Metazoa</taxon>
        <taxon>Ecdysozoa</taxon>
        <taxon>Nematoda</taxon>
        <taxon>Chromadorea</taxon>
        <taxon>Rhabditida</taxon>
        <taxon>Rhabditina</taxon>
        <taxon>Rhabditomorpha</taxon>
        <taxon>Strongyloidea</taxon>
        <taxon>Ancylostomatidae</taxon>
        <taxon>Ancylostomatinae</taxon>
        <taxon>Ancylostoma</taxon>
    </lineage>
</organism>
<evidence type="ECO:0000313" key="2">
    <source>
        <dbReference type="EMBL" id="KIH58267.1"/>
    </source>
</evidence>
<evidence type="ECO:0000256" key="1">
    <source>
        <dbReference type="SAM" id="MobiDB-lite"/>
    </source>
</evidence>
<dbReference type="EMBL" id="KN733319">
    <property type="protein sequence ID" value="KIH58267.1"/>
    <property type="molecule type" value="Genomic_DNA"/>
</dbReference>